<dbReference type="EMBL" id="BAAADS010000018">
    <property type="protein sequence ID" value="GAA0607559.1"/>
    <property type="molecule type" value="Genomic_DNA"/>
</dbReference>
<name>A0ABN1GAN4_9BACI</name>
<dbReference type="SUPFAM" id="SSF47413">
    <property type="entry name" value="lambda repressor-like DNA-binding domains"/>
    <property type="match status" value="1"/>
</dbReference>
<dbReference type="InterPro" id="IPR001387">
    <property type="entry name" value="Cro/C1-type_HTH"/>
</dbReference>
<keyword evidence="4" id="KW-1185">Reference proteome</keyword>
<dbReference type="InterPro" id="IPR010982">
    <property type="entry name" value="Lambda_DNA-bd_dom_sf"/>
</dbReference>
<dbReference type="Pfam" id="PF01381">
    <property type="entry name" value="HTH_3"/>
    <property type="match status" value="1"/>
</dbReference>
<dbReference type="PANTHER" id="PTHR46797:SF1">
    <property type="entry name" value="METHYLPHOSPHONATE SYNTHASE"/>
    <property type="match status" value="1"/>
</dbReference>
<comment type="caution">
    <text evidence="3">The sequence shown here is derived from an EMBL/GenBank/DDBJ whole genome shotgun (WGS) entry which is preliminary data.</text>
</comment>
<accession>A0ABN1GAN4</accession>
<dbReference type="Proteomes" id="UP001500866">
    <property type="component" value="Unassembled WGS sequence"/>
</dbReference>
<dbReference type="SMART" id="SM00530">
    <property type="entry name" value="HTH_XRE"/>
    <property type="match status" value="1"/>
</dbReference>
<dbReference type="PANTHER" id="PTHR46797">
    <property type="entry name" value="HTH-TYPE TRANSCRIPTIONAL REGULATOR"/>
    <property type="match status" value="1"/>
</dbReference>
<dbReference type="RefSeq" id="WP_343813873.1">
    <property type="nucleotide sequence ID" value="NZ_BAAADS010000018.1"/>
</dbReference>
<protein>
    <recommendedName>
        <fullName evidence="2">HTH cro/C1-type domain-containing protein</fullName>
    </recommendedName>
</protein>
<reference evidence="3 4" key="1">
    <citation type="journal article" date="2019" name="Int. J. Syst. Evol. Microbiol.">
        <title>The Global Catalogue of Microorganisms (GCM) 10K type strain sequencing project: providing services to taxonomists for standard genome sequencing and annotation.</title>
        <authorList>
            <consortium name="The Broad Institute Genomics Platform"/>
            <consortium name="The Broad Institute Genome Sequencing Center for Infectious Disease"/>
            <person name="Wu L."/>
            <person name="Ma J."/>
        </authorList>
    </citation>
    <scope>NUCLEOTIDE SEQUENCE [LARGE SCALE GENOMIC DNA]</scope>
    <source>
        <strain evidence="3 4">JCM 15395</strain>
    </source>
</reference>
<dbReference type="PROSITE" id="PS50943">
    <property type="entry name" value="HTH_CROC1"/>
    <property type="match status" value="1"/>
</dbReference>
<organism evidence="3 4">
    <name type="scientific">Virgibacillus siamensis</name>
    <dbReference type="NCBI Taxonomy" id="480071"/>
    <lineage>
        <taxon>Bacteria</taxon>
        <taxon>Bacillati</taxon>
        <taxon>Bacillota</taxon>
        <taxon>Bacilli</taxon>
        <taxon>Bacillales</taxon>
        <taxon>Bacillaceae</taxon>
        <taxon>Virgibacillus</taxon>
    </lineage>
</organism>
<gene>
    <name evidence="3" type="ORF">GCM10009001_26100</name>
</gene>
<keyword evidence="1" id="KW-0238">DNA-binding</keyword>
<proteinExistence type="predicted"/>
<feature type="domain" description="HTH cro/C1-type" evidence="2">
    <location>
        <begin position="31"/>
        <end position="87"/>
    </location>
</feature>
<evidence type="ECO:0000313" key="3">
    <source>
        <dbReference type="EMBL" id="GAA0607559.1"/>
    </source>
</evidence>
<dbReference type="Gene3D" id="1.10.260.40">
    <property type="entry name" value="lambda repressor-like DNA-binding domains"/>
    <property type="match status" value="1"/>
</dbReference>
<dbReference type="InterPro" id="IPR050807">
    <property type="entry name" value="TransReg_Diox_bact_type"/>
</dbReference>
<sequence>MQDNFGKWLTSVIGEDEMRELDKKATFRAQMIKARHNLKLSQQDLADKIGVAKSTIGRIEAGNISPKVSTLQKIADALNVCFVIDGIQRDDRDYLIKS</sequence>
<evidence type="ECO:0000259" key="2">
    <source>
        <dbReference type="PROSITE" id="PS50943"/>
    </source>
</evidence>
<evidence type="ECO:0000256" key="1">
    <source>
        <dbReference type="ARBA" id="ARBA00023125"/>
    </source>
</evidence>
<evidence type="ECO:0000313" key="4">
    <source>
        <dbReference type="Proteomes" id="UP001500866"/>
    </source>
</evidence>
<dbReference type="CDD" id="cd00093">
    <property type="entry name" value="HTH_XRE"/>
    <property type="match status" value="1"/>
</dbReference>